<accession>A0A9W7GDA5</accession>
<feature type="transmembrane region" description="Helical" evidence="2">
    <location>
        <begin position="415"/>
        <end position="434"/>
    </location>
</feature>
<reference evidence="4" key="1">
    <citation type="journal article" date="2023" name="Commun. Biol.">
        <title>Genome analysis of Parmales, the sister group of diatoms, reveals the evolutionary specialization of diatoms from phago-mixotrophs to photoautotrophs.</title>
        <authorList>
            <person name="Ban H."/>
            <person name="Sato S."/>
            <person name="Yoshikawa S."/>
            <person name="Yamada K."/>
            <person name="Nakamura Y."/>
            <person name="Ichinomiya M."/>
            <person name="Sato N."/>
            <person name="Blanc-Mathieu R."/>
            <person name="Endo H."/>
            <person name="Kuwata A."/>
            <person name="Ogata H."/>
        </authorList>
    </citation>
    <scope>NUCLEOTIDE SEQUENCE [LARGE SCALE GENOMIC DNA]</scope>
</reference>
<keyword evidence="2" id="KW-0472">Membrane</keyword>
<feature type="transmembrane region" description="Helical" evidence="2">
    <location>
        <begin position="217"/>
        <end position="238"/>
    </location>
</feature>
<feature type="transmembrane region" description="Helical" evidence="2">
    <location>
        <begin position="283"/>
        <end position="303"/>
    </location>
</feature>
<feature type="transmembrane region" description="Helical" evidence="2">
    <location>
        <begin position="87"/>
        <end position="105"/>
    </location>
</feature>
<feature type="transmembrane region" description="Helical" evidence="2">
    <location>
        <begin position="454"/>
        <end position="476"/>
    </location>
</feature>
<feature type="transmembrane region" description="Helical" evidence="2">
    <location>
        <begin position="184"/>
        <end position="205"/>
    </location>
</feature>
<organism evidence="3 4">
    <name type="scientific">Triparma columacea</name>
    <dbReference type="NCBI Taxonomy" id="722753"/>
    <lineage>
        <taxon>Eukaryota</taxon>
        <taxon>Sar</taxon>
        <taxon>Stramenopiles</taxon>
        <taxon>Ochrophyta</taxon>
        <taxon>Bolidophyceae</taxon>
        <taxon>Parmales</taxon>
        <taxon>Triparmaceae</taxon>
        <taxon>Triparma</taxon>
    </lineage>
</organism>
<dbReference type="AlphaFoldDB" id="A0A9W7GDA5"/>
<dbReference type="EMBL" id="BRYA01000143">
    <property type="protein sequence ID" value="GMI41159.1"/>
    <property type="molecule type" value="Genomic_DNA"/>
</dbReference>
<keyword evidence="2" id="KW-1133">Transmembrane helix</keyword>
<dbReference type="Proteomes" id="UP001165065">
    <property type="component" value="Unassembled WGS sequence"/>
</dbReference>
<proteinExistence type="predicted"/>
<gene>
    <name evidence="3" type="ORF">TrCOL_g2730</name>
</gene>
<keyword evidence="2" id="KW-0812">Transmembrane</keyword>
<protein>
    <submittedName>
        <fullName evidence="3">Uncharacterized protein</fullName>
    </submittedName>
</protein>
<name>A0A9W7GDA5_9STRA</name>
<evidence type="ECO:0000256" key="1">
    <source>
        <dbReference type="SAM" id="MobiDB-lite"/>
    </source>
</evidence>
<feature type="transmembrane region" description="Helical" evidence="2">
    <location>
        <begin position="125"/>
        <end position="147"/>
    </location>
</feature>
<evidence type="ECO:0000256" key="2">
    <source>
        <dbReference type="SAM" id="Phobius"/>
    </source>
</evidence>
<feature type="transmembrane region" description="Helical" evidence="2">
    <location>
        <begin position="497"/>
        <end position="517"/>
    </location>
</feature>
<evidence type="ECO:0000313" key="3">
    <source>
        <dbReference type="EMBL" id="GMI41159.1"/>
    </source>
</evidence>
<comment type="caution">
    <text evidence="3">The sequence shown here is derived from an EMBL/GenBank/DDBJ whole genome shotgun (WGS) entry which is preliminary data.</text>
</comment>
<feature type="region of interest" description="Disordered" evidence="1">
    <location>
        <begin position="1"/>
        <end position="23"/>
    </location>
</feature>
<evidence type="ECO:0000313" key="4">
    <source>
        <dbReference type="Proteomes" id="UP001165065"/>
    </source>
</evidence>
<keyword evidence="4" id="KW-1185">Reference proteome</keyword>
<feature type="transmembrane region" description="Helical" evidence="2">
    <location>
        <begin position="154"/>
        <end position="178"/>
    </location>
</feature>
<sequence>MSLRVAPSLDPAVRPQQTRRRSSIDMFVQSDPNEAKTSTVQLDFAGDGYVPTGEVVPAGCLSKETSDVLVNIMLGEKHPQHSAAQSMAALALVVIVPPLLGGMVWGGMPLKDPSFGFVGSRFVELLAILLLPTGNGLTAILCVALKVPTNLPKVIAFTLPWTLTYLLTVFVLGEIWMFPVPMGFILSASASLSVACPVLFYMIFGKKIFADLAMIKRLLPLFGVALLPIVLIVVFAFYRAAFIQMGPGQQALFGPVWPLLKLGFKKVATLLVDAGGNPDAAPYMLWVFDAVCAMSGNFLFISASNISSVFTMISVDVVENLFLALRLVFKIQRSRNATQERLTREKDTKLAKIEARLARLENVVVEVPDSEDAEASESQRLLDNDDDSREAAIGEEQLHLHRSCRLLLNFMASEMSEMICSGWCMIILPILYYSSNKKYFYTIDELDDAGFKQALTFSAVDFVLEAVTFAAMLVVFALQANINVTAVGVEYVRRKDLFLPILGTGVTITFGSFAFFVKHNGVDPEFKWDQFQGNATAL</sequence>
<dbReference type="OrthoDB" id="196902at2759"/>